<dbReference type="CDD" id="cd09023">
    <property type="entry name" value="Aldose_epim_Ec_c4013"/>
    <property type="match status" value="1"/>
</dbReference>
<accession>A0A2W5SD75</accession>
<dbReference type="InterPro" id="IPR027839">
    <property type="entry name" value="DUF4432"/>
</dbReference>
<dbReference type="EMBL" id="QFQS01000003">
    <property type="protein sequence ID" value="PZQ97225.1"/>
    <property type="molecule type" value="Genomic_DNA"/>
</dbReference>
<comment type="caution">
    <text evidence="2">The sequence shown here is derived from an EMBL/GenBank/DDBJ whole genome shotgun (WGS) entry which is preliminary data.</text>
</comment>
<reference evidence="2 3" key="1">
    <citation type="submission" date="2017-08" db="EMBL/GenBank/DDBJ databases">
        <title>Infants hospitalized years apart are colonized by the same room-sourced microbial strains.</title>
        <authorList>
            <person name="Brooks B."/>
            <person name="Olm M.R."/>
            <person name="Firek B.A."/>
            <person name="Baker R."/>
            <person name="Thomas B.C."/>
            <person name="Morowitz M.J."/>
            <person name="Banfield J.F."/>
        </authorList>
    </citation>
    <scope>NUCLEOTIDE SEQUENCE [LARGE SCALE GENOMIC DNA]</scope>
    <source>
        <strain evidence="2">S2_003_000_R2_11</strain>
    </source>
</reference>
<dbReference type="Pfam" id="PF14486">
    <property type="entry name" value="DUF4432"/>
    <property type="match status" value="1"/>
</dbReference>
<evidence type="ECO:0000256" key="1">
    <source>
        <dbReference type="SAM" id="MobiDB-lite"/>
    </source>
</evidence>
<organism evidence="2 3">
    <name type="scientific">Cereibacter sphaeroides</name>
    <name type="common">Rhodobacter sphaeroides</name>
    <dbReference type="NCBI Taxonomy" id="1063"/>
    <lineage>
        <taxon>Bacteria</taxon>
        <taxon>Pseudomonadati</taxon>
        <taxon>Pseudomonadota</taxon>
        <taxon>Alphaproteobacteria</taxon>
        <taxon>Rhodobacterales</taxon>
        <taxon>Paracoccaceae</taxon>
        <taxon>Cereibacter</taxon>
    </lineage>
</organism>
<sequence length="397" mass="43940">MPKLFGQFLTRREIAARSGALSTFGGVRLMTLGDGLERGIRQLEFRTGTGLRFTVLVDRAMDIAEVEHNGRAIGWHSPSGFRNPALHEYEGEDGFAWARSFSGFLVTCGLDHILGPQTVPADNYSYPGRATASHSLHGRVSTIPARLTGYGEAWEGDHCILWAEGIVQQAAVFGENLQLIRRIEADLGGNEIRLTDRVVNAGFSPTPHMFFYHVNVGYPLLDDGSRYLAPISEVLWAAHAGERYQAQDIGYDRIPAPQAHFVEQVWQHETAANADGDVPVAVVNDRLVLGIEVVTRKAQLPCLYQWQNFQAGSYALGIEPSTHHVMGNLAARERGEMIWLDAMDERRYETTFRVLDGTRAISDCEAAIRAIASQPSESYPTPTGNFPTLTGRPQYQD</sequence>
<dbReference type="InterPro" id="IPR014718">
    <property type="entry name" value="GH-type_carb-bd"/>
</dbReference>
<feature type="region of interest" description="Disordered" evidence="1">
    <location>
        <begin position="373"/>
        <end position="397"/>
    </location>
</feature>
<dbReference type="Gene3D" id="2.70.98.10">
    <property type="match status" value="1"/>
</dbReference>
<dbReference type="AlphaFoldDB" id="A0A2W5SD75"/>
<evidence type="ECO:0000313" key="3">
    <source>
        <dbReference type="Proteomes" id="UP000248975"/>
    </source>
</evidence>
<proteinExistence type="predicted"/>
<dbReference type="GO" id="GO:0030246">
    <property type="term" value="F:carbohydrate binding"/>
    <property type="evidence" value="ECO:0007669"/>
    <property type="project" value="InterPro"/>
</dbReference>
<protein>
    <submittedName>
        <fullName evidence="2">DUF4432 domain-containing protein</fullName>
    </submittedName>
</protein>
<gene>
    <name evidence="2" type="ORF">DI533_16000</name>
</gene>
<evidence type="ECO:0000313" key="2">
    <source>
        <dbReference type="EMBL" id="PZQ97225.1"/>
    </source>
</evidence>
<name>A0A2W5SD75_CERSP</name>
<dbReference type="Proteomes" id="UP000248975">
    <property type="component" value="Unassembled WGS sequence"/>
</dbReference>